<feature type="compositionally biased region" description="Basic residues" evidence="1">
    <location>
        <begin position="8"/>
        <end position="19"/>
    </location>
</feature>
<dbReference type="EMBL" id="JWIN03000012">
    <property type="protein sequence ID" value="KAB1270173.1"/>
    <property type="molecule type" value="Genomic_DNA"/>
</dbReference>
<organism evidence="2 3">
    <name type="scientific">Camelus dromedarius</name>
    <name type="common">Dromedary</name>
    <name type="synonym">Arabian camel</name>
    <dbReference type="NCBI Taxonomy" id="9838"/>
    <lineage>
        <taxon>Eukaryota</taxon>
        <taxon>Metazoa</taxon>
        <taxon>Chordata</taxon>
        <taxon>Craniata</taxon>
        <taxon>Vertebrata</taxon>
        <taxon>Euteleostomi</taxon>
        <taxon>Mammalia</taxon>
        <taxon>Eutheria</taxon>
        <taxon>Laurasiatheria</taxon>
        <taxon>Artiodactyla</taxon>
        <taxon>Tylopoda</taxon>
        <taxon>Camelidae</taxon>
        <taxon>Camelus</taxon>
    </lineage>
</organism>
<keyword evidence="3" id="KW-1185">Reference proteome</keyword>
<reference evidence="2 3" key="1">
    <citation type="journal article" date="2019" name="Mol. Ecol. Resour.">
        <title>Improving Illumina assemblies with Hi-C and long reads: an example with the North African dromedary.</title>
        <authorList>
            <person name="Elbers J.P."/>
            <person name="Rogers M.F."/>
            <person name="Perelman P.L."/>
            <person name="Proskuryakova A.A."/>
            <person name="Serdyukova N.A."/>
            <person name="Johnson W.E."/>
            <person name="Horin P."/>
            <person name="Corander J."/>
            <person name="Murphy D."/>
            <person name="Burger P.A."/>
        </authorList>
    </citation>
    <scope>NUCLEOTIDE SEQUENCE [LARGE SCALE GENOMIC DNA]</scope>
    <source>
        <strain evidence="2">Drom800</strain>
        <tissue evidence="2">Blood</tissue>
    </source>
</reference>
<name>A0A5N4DG62_CAMDR</name>
<dbReference type="AlphaFoldDB" id="A0A5N4DG62"/>
<accession>A0A5N4DG62</accession>
<feature type="region of interest" description="Disordered" evidence="1">
    <location>
        <begin position="1"/>
        <end position="42"/>
    </location>
</feature>
<feature type="region of interest" description="Disordered" evidence="1">
    <location>
        <begin position="66"/>
        <end position="136"/>
    </location>
</feature>
<evidence type="ECO:0000313" key="3">
    <source>
        <dbReference type="Proteomes" id="UP000299084"/>
    </source>
</evidence>
<proteinExistence type="predicted"/>
<sequence>MGDGLPRGSHHNSTGKKRPNNVPLGSATLGPQCAPRLQGGGSMTLQTDYAKYATLKAAALKATAWTAGPRPGPVPSRGHLAAPPPRARRPGQAPRRQFSDEKLTTGPFSSQTPGLYGNASRGPRHLSTNSKAEVTV</sequence>
<dbReference type="Proteomes" id="UP000299084">
    <property type="component" value="Unassembled WGS sequence"/>
</dbReference>
<evidence type="ECO:0000256" key="1">
    <source>
        <dbReference type="SAM" id="MobiDB-lite"/>
    </source>
</evidence>
<evidence type="ECO:0000313" key="2">
    <source>
        <dbReference type="EMBL" id="KAB1270173.1"/>
    </source>
</evidence>
<gene>
    <name evidence="2" type="ORF">Cadr_000017512</name>
</gene>
<feature type="compositionally biased region" description="Polar residues" evidence="1">
    <location>
        <begin position="126"/>
        <end position="136"/>
    </location>
</feature>
<comment type="caution">
    <text evidence="2">The sequence shown here is derived from an EMBL/GenBank/DDBJ whole genome shotgun (WGS) entry which is preliminary data.</text>
</comment>
<protein>
    <submittedName>
        <fullName evidence="2">Protein shisa-8</fullName>
    </submittedName>
</protein>